<evidence type="ECO:0000313" key="3">
    <source>
        <dbReference type="Proteomes" id="UP000533429"/>
    </source>
</evidence>
<dbReference type="Proteomes" id="UP000533429">
    <property type="component" value="Unassembled WGS sequence"/>
</dbReference>
<proteinExistence type="predicted"/>
<feature type="non-terminal residue" evidence="2">
    <location>
        <position position="1"/>
    </location>
</feature>
<evidence type="ECO:0000313" key="2">
    <source>
        <dbReference type="EMBL" id="NVP01349.1"/>
    </source>
</evidence>
<accession>A0A850R1F0</accession>
<reference evidence="2 3" key="1">
    <citation type="submission" date="2020-06" db="EMBL/GenBank/DDBJ databases">
        <title>Photobacterium damselae subsp. damselae comparative genomics.</title>
        <authorList>
            <person name="Osorio C.R."/>
        </authorList>
    </citation>
    <scope>NUCLEOTIDE SEQUENCE [LARGE SCALE GENOMIC DNA]</scope>
    <source>
        <strain evidence="2 3">TW250/03</strain>
    </source>
</reference>
<comment type="caution">
    <text evidence="2">The sequence shown here is derived from an EMBL/GenBank/DDBJ whole genome shotgun (WGS) entry which is preliminary data.</text>
</comment>
<sequence length="28" mass="2877">INDTGALLLETEAGITPYIGGEISLRGC</sequence>
<dbReference type="Gene3D" id="2.30.30.100">
    <property type="match status" value="1"/>
</dbReference>
<dbReference type="Pfam" id="PF02237">
    <property type="entry name" value="BPL_C"/>
    <property type="match status" value="1"/>
</dbReference>
<feature type="domain" description="Biotin protein ligase C-terminal" evidence="1">
    <location>
        <begin position="1"/>
        <end position="26"/>
    </location>
</feature>
<gene>
    <name evidence="2" type="ORF">HWA77_14125</name>
</gene>
<protein>
    <recommendedName>
        <fullName evidence="1">Biotin protein ligase C-terminal domain-containing protein</fullName>
    </recommendedName>
</protein>
<dbReference type="AlphaFoldDB" id="A0A850R1F0"/>
<dbReference type="EMBL" id="JABXOR010000886">
    <property type="protein sequence ID" value="NVP01349.1"/>
    <property type="molecule type" value="Genomic_DNA"/>
</dbReference>
<dbReference type="SUPFAM" id="SSF50037">
    <property type="entry name" value="C-terminal domain of transcriptional repressors"/>
    <property type="match status" value="1"/>
</dbReference>
<dbReference type="InterPro" id="IPR003142">
    <property type="entry name" value="BPL_C"/>
</dbReference>
<evidence type="ECO:0000259" key="1">
    <source>
        <dbReference type="Pfam" id="PF02237"/>
    </source>
</evidence>
<organism evidence="2 3">
    <name type="scientific">Photobacterium damselae subsp. damselae</name>
    <name type="common">Listonella damsela</name>
    <dbReference type="NCBI Taxonomy" id="85581"/>
    <lineage>
        <taxon>Bacteria</taxon>
        <taxon>Pseudomonadati</taxon>
        <taxon>Pseudomonadota</taxon>
        <taxon>Gammaproteobacteria</taxon>
        <taxon>Vibrionales</taxon>
        <taxon>Vibrionaceae</taxon>
        <taxon>Photobacterium</taxon>
    </lineage>
</organism>
<name>A0A850R1F0_PHODD</name>
<dbReference type="InterPro" id="IPR008988">
    <property type="entry name" value="Transcriptional_repressor_C"/>
</dbReference>